<reference evidence="3 4" key="1">
    <citation type="submission" date="2024-03" db="EMBL/GenBank/DDBJ databases">
        <title>Reference genomes for the five species model microbial community.</title>
        <authorList>
            <person name="Padfield D."/>
        </authorList>
    </citation>
    <scope>NUCLEOTIDE SEQUENCE [LARGE SCALE GENOMIC DNA]</scope>
    <source>
        <strain evidence="3 4">AB1</strain>
    </source>
</reference>
<gene>
    <name evidence="3" type="ORF">WHX56_27080</name>
</gene>
<evidence type="ECO:0000313" key="4">
    <source>
        <dbReference type="Proteomes" id="UP001456224"/>
    </source>
</evidence>
<dbReference type="InterPro" id="IPR011234">
    <property type="entry name" value="Fumarylacetoacetase-like_C"/>
</dbReference>
<feature type="domain" description="Fumarylacetoacetase-like C-terminal" evidence="2">
    <location>
        <begin position="105"/>
        <end position="272"/>
    </location>
</feature>
<dbReference type="InterPro" id="IPR050772">
    <property type="entry name" value="Hydratase-Decarb/MhpD_sf"/>
</dbReference>
<keyword evidence="1" id="KW-0456">Lyase</keyword>
<dbReference type="SUPFAM" id="SSF56529">
    <property type="entry name" value="FAH"/>
    <property type="match status" value="1"/>
</dbReference>
<dbReference type="RefSeq" id="WP_338879483.1">
    <property type="nucleotide sequence ID" value="NZ_CP148753.1"/>
</dbReference>
<keyword evidence="4" id="KW-1185">Reference proteome</keyword>
<dbReference type="Proteomes" id="UP001456224">
    <property type="component" value="Chromosome"/>
</dbReference>
<dbReference type="EMBL" id="CP148753">
    <property type="protein sequence ID" value="WXR73255.1"/>
    <property type="molecule type" value="Genomic_DNA"/>
</dbReference>
<evidence type="ECO:0000313" key="3">
    <source>
        <dbReference type="EMBL" id="WXR73255.1"/>
    </source>
</evidence>
<sequence length="282" mass="30222">MPASDPAALARDIKAAQDHAASIAPVSARFPRFGLDAAYEVAARIHRARLAEGAQAVGRKIGFTNPAMWAALGVDFPVWGRVYAHTLFQDDGGEFRCRLDRYVEPRIEPEIVLHFGAAPPRTDDPARILDCVDWIAHGFELVQSHYPAWQFQAADTVADNALHAALFVGPRLEPADLGPGLTRPGLTWPGLADRLARFQVELSCNGVLRETGCGANVLGSPLAAVAHLLAALADRPADEAIQAGELVTTGTLTRAYPVHPGETWSTALDGIGLPGMRIAFEE</sequence>
<protein>
    <submittedName>
        <fullName evidence="3">Fumarylacetoacetate hydrolase family protein</fullName>
    </submittedName>
</protein>
<accession>A0ABZ2RZH9</accession>
<dbReference type="Gene3D" id="3.90.850.10">
    <property type="entry name" value="Fumarylacetoacetase-like, C-terminal domain"/>
    <property type="match status" value="1"/>
</dbReference>
<dbReference type="InterPro" id="IPR036663">
    <property type="entry name" value="Fumarylacetoacetase_C_sf"/>
</dbReference>
<dbReference type="PANTHER" id="PTHR30143">
    <property type="entry name" value="ACID HYDRATASE"/>
    <property type="match status" value="1"/>
</dbReference>
<dbReference type="PANTHER" id="PTHR30143:SF0">
    <property type="entry name" value="2-KETO-4-PENTENOATE HYDRATASE"/>
    <property type="match status" value="1"/>
</dbReference>
<evidence type="ECO:0000259" key="2">
    <source>
        <dbReference type="Pfam" id="PF01557"/>
    </source>
</evidence>
<name>A0ABZ2RZH9_9BURK</name>
<organism evidence="3 4">
    <name type="scientific">Achromobacter veterisilvae</name>
    <dbReference type="NCBI Taxonomy" id="2069367"/>
    <lineage>
        <taxon>Bacteria</taxon>
        <taxon>Pseudomonadati</taxon>
        <taxon>Pseudomonadota</taxon>
        <taxon>Betaproteobacteria</taxon>
        <taxon>Burkholderiales</taxon>
        <taxon>Alcaligenaceae</taxon>
        <taxon>Achromobacter</taxon>
    </lineage>
</organism>
<dbReference type="Pfam" id="PF01557">
    <property type="entry name" value="FAA_hydrolase"/>
    <property type="match status" value="1"/>
</dbReference>
<keyword evidence="3" id="KW-0378">Hydrolase</keyword>
<dbReference type="GO" id="GO:0016787">
    <property type="term" value="F:hydrolase activity"/>
    <property type="evidence" value="ECO:0007669"/>
    <property type="project" value="UniProtKB-KW"/>
</dbReference>
<evidence type="ECO:0000256" key="1">
    <source>
        <dbReference type="ARBA" id="ARBA00023239"/>
    </source>
</evidence>
<proteinExistence type="predicted"/>